<dbReference type="Pfam" id="PF01656">
    <property type="entry name" value="CbiA"/>
    <property type="match status" value="1"/>
</dbReference>
<gene>
    <name evidence="4" type="ORF">M3202_03885</name>
</gene>
<dbReference type="PANTHER" id="PTHR43384:SF4">
    <property type="entry name" value="CELLULOSE BIOSYNTHESIS PROTEIN BCSQ-RELATED"/>
    <property type="match status" value="1"/>
</dbReference>
<dbReference type="PANTHER" id="PTHR43384">
    <property type="entry name" value="SEPTUM SITE-DETERMINING PROTEIN MIND HOMOLOG, CHLOROPLASTIC-RELATED"/>
    <property type="match status" value="1"/>
</dbReference>
<name>A0A9X2IP51_9BACI</name>
<reference evidence="4" key="1">
    <citation type="submission" date="2022-05" db="EMBL/GenBank/DDBJ databases">
        <title>Comparative Genomics of Spacecraft Associated Microbes.</title>
        <authorList>
            <person name="Tran M.T."/>
            <person name="Wright A."/>
            <person name="Seuylemezian A."/>
            <person name="Eisen J."/>
            <person name="Coil D."/>
        </authorList>
    </citation>
    <scope>NUCLEOTIDE SEQUENCE</scope>
    <source>
        <strain evidence="4">214.1.1</strain>
    </source>
</reference>
<proteinExistence type="predicted"/>
<evidence type="ECO:0000313" key="5">
    <source>
        <dbReference type="Proteomes" id="UP001139179"/>
    </source>
</evidence>
<keyword evidence="2" id="KW-0067">ATP-binding</keyword>
<dbReference type="Proteomes" id="UP001139179">
    <property type="component" value="Unassembled WGS sequence"/>
</dbReference>
<evidence type="ECO:0000313" key="4">
    <source>
        <dbReference type="EMBL" id="MCM3713213.1"/>
    </source>
</evidence>
<evidence type="ECO:0000256" key="1">
    <source>
        <dbReference type="ARBA" id="ARBA00022741"/>
    </source>
</evidence>
<dbReference type="InterPro" id="IPR002586">
    <property type="entry name" value="CobQ/CobB/MinD/ParA_Nub-bd_dom"/>
</dbReference>
<organism evidence="4 5">
    <name type="scientific">Halalkalibacter oceani</name>
    <dbReference type="NCBI Taxonomy" id="1653776"/>
    <lineage>
        <taxon>Bacteria</taxon>
        <taxon>Bacillati</taxon>
        <taxon>Bacillota</taxon>
        <taxon>Bacilli</taxon>
        <taxon>Bacillales</taxon>
        <taxon>Bacillaceae</taxon>
        <taxon>Halalkalibacter</taxon>
    </lineage>
</organism>
<accession>A0A9X2IP51</accession>
<keyword evidence="1" id="KW-0547">Nucleotide-binding</keyword>
<dbReference type="InterPro" id="IPR025501">
    <property type="entry name" value="MinD_FleN"/>
</dbReference>
<evidence type="ECO:0000256" key="2">
    <source>
        <dbReference type="ARBA" id="ARBA00022840"/>
    </source>
</evidence>
<dbReference type="RefSeq" id="WP_251222030.1">
    <property type="nucleotide sequence ID" value="NZ_JAMBOL010000002.1"/>
</dbReference>
<sequence length="288" mass="31711">MNDQAENLRRIMDAPKAKAEAKVIAVVSGKGGVGKSNISLNFAISLSKKGYRVAIIDLDIGMANVDILMGLSPRYHIMNLLDSELSIWDIIEQGPEGIAYIGGGSGFSKFVELDDRKMERFFSQFELIGQHFDYIILDMGAGATKDSIQFILAADDVLVVTTPEPPAMTDAYAMVKYIYLNEGQMPLHIIVNRADSDKEGKRTLASFQRVASQFLQKELNPLGYIPSDPAVQKAVKAQVPFVLYKKEAKASLAMEKLTALYLGETAKKAVGFSQLLSKVKHLFKEKQG</sequence>
<dbReference type="SUPFAM" id="SSF52540">
    <property type="entry name" value="P-loop containing nucleoside triphosphate hydrolases"/>
    <property type="match status" value="1"/>
</dbReference>
<dbReference type="InterPro" id="IPR050625">
    <property type="entry name" value="ParA/MinD_ATPase"/>
</dbReference>
<dbReference type="GO" id="GO:0051782">
    <property type="term" value="P:negative regulation of cell division"/>
    <property type="evidence" value="ECO:0007669"/>
    <property type="project" value="TreeGrafter"/>
</dbReference>
<dbReference type="GO" id="GO:0005829">
    <property type="term" value="C:cytosol"/>
    <property type="evidence" value="ECO:0007669"/>
    <property type="project" value="TreeGrafter"/>
</dbReference>
<dbReference type="PIRSF" id="PIRSF003092">
    <property type="entry name" value="MinD"/>
    <property type="match status" value="1"/>
</dbReference>
<feature type="domain" description="CobQ/CobB/MinD/ParA nucleotide binding" evidence="3">
    <location>
        <begin position="24"/>
        <end position="240"/>
    </location>
</feature>
<dbReference type="GO" id="GO:0009898">
    <property type="term" value="C:cytoplasmic side of plasma membrane"/>
    <property type="evidence" value="ECO:0007669"/>
    <property type="project" value="TreeGrafter"/>
</dbReference>
<dbReference type="InterPro" id="IPR027417">
    <property type="entry name" value="P-loop_NTPase"/>
</dbReference>
<dbReference type="GO" id="GO:0005524">
    <property type="term" value="F:ATP binding"/>
    <property type="evidence" value="ECO:0007669"/>
    <property type="project" value="UniProtKB-KW"/>
</dbReference>
<dbReference type="InterPro" id="IPR033875">
    <property type="entry name" value="FlhG"/>
</dbReference>
<dbReference type="EMBL" id="JAMBOL010000002">
    <property type="protein sequence ID" value="MCM3713213.1"/>
    <property type="molecule type" value="Genomic_DNA"/>
</dbReference>
<protein>
    <submittedName>
        <fullName evidence="4">MinD/ParA family protein</fullName>
    </submittedName>
</protein>
<evidence type="ECO:0000259" key="3">
    <source>
        <dbReference type="Pfam" id="PF01656"/>
    </source>
</evidence>
<dbReference type="AlphaFoldDB" id="A0A9X2IP51"/>
<dbReference type="CDD" id="cd02038">
    <property type="entry name" value="FlhG-like"/>
    <property type="match status" value="1"/>
</dbReference>
<dbReference type="Gene3D" id="3.40.50.300">
    <property type="entry name" value="P-loop containing nucleotide triphosphate hydrolases"/>
    <property type="match status" value="1"/>
</dbReference>
<dbReference type="GO" id="GO:0016887">
    <property type="term" value="F:ATP hydrolysis activity"/>
    <property type="evidence" value="ECO:0007669"/>
    <property type="project" value="TreeGrafter"/>
</dbReference>
<keyword evidence="5" id="KW-1185">Reference proteome</keyword>
<comment type="caution">
    <text evidence="4">The sequence shown here is derived from an EMBL/GenBank/DDBJ whole genome shotgun (WGS) entry which is preliminary data.</text>
</comment>